<dbReference type="InterPro" id="IPR043129">
    <property type="entry name" value="ATPase_NBD"/>
</dbReference>
<dbReference type="Gene3D" id="3.30.420.40">
    <property type="match status" value="1"/>
</dbReference>
<sequence>MPEIKQDILESDKYIQHLYDVLKFILIVITNILDPETIIIGGPSIESIKHILEEKIEKNLRKETWVGGPQNIKWYDSKDMFGAYGTILNTSKSIIDNCIRDCLL</sequence>
<organism evidence="1">
    <name type="scientific">marine sediment metagenome</name>
    <dbReference type="NCBI Taxonomy" id="412755"/>
    <lineage>
        <taxon>unclassified sequences</taxon>
        <taxon>metagenomes</taxon>
        <taxon>ecological metagenomes</taxon>
    </lineage>
</organism>
<gene>
    <name evidence="1" type="ORF">S01H4_35444</name>
</gene>
<dbReference type="SUPFAM" id="SSF53067">
    <property type="entry name" value="Actin-like ATPase domain"/>
    <property type="match status" value="1"/>
</dbReference>
<accession>X1BBZ1</accession>
<comment type="caution">
    <text evidence="1">The sequence shown here is derived from an EMBL/GenBank/DDBJ whole genome shotgun (WGS) entry which is preliminary data.</text>
</comment>
<evidence type="ECO:0000313" key="1">
    <source>
        <dbReference type="EMBL" id="GAG78762.1"/>
    </source>
</evidence>
<proteinExistence type="predicted"/>
<dbReference type="EMBL" id="BART01018847">
    <property type="protein sequence ID" value="GAG78762.1"/>
    <property type="molecule type" value="Genomic_DNA"/>
</dbReference>
<dbReference type="AlphaFoldDB" id="X1BBZ1"/>
<name>X1BBZ1_9ZZZZ</name>
<protein>
    <recommendedName>
        <fullName evidence="2">ROK family protein</fullName>
    </recommendedName>
</protein>
<evidence type="ECO:0008006" key="2">
    <source>
        <dbReference type="Google" id="ProtNLM"/>
    </source>
</evidence>
<reference evidence="1" key="1">
    <citation type="journal article" date="2014" name="Front. Microbiol.">
        <title>High frequency of phylogenetically diverse reductive dehalogenase-homologous genes in deep subseafloor sedimentary metagenomes.</title>
        <authorList>
            <person name="Kawai M."/>
            <person name="Futagami T."/>
            <person name="Toyoda A."/>
            <person name="Takaki Y."/>
            <person name="Nishi S."/>
            <person name="Hori S."/>
            <person name="Arai W."/>
            <person name="Tsubouchi T."/>
            <person name="Morono Y."/>
            <person name="Uchiyama I."/>
            <person name="Ito T."/>
            <person name="Fujiyama A."/>
            <person name="Inagaki F."/>
            <person name="Takami H."/>
        </authorList>
    </citation>
    <scope>NUCLEOTIDE SEQUENCE</scope>
    <source>
        <strain evidence="1">Expedition CK06-06</strain>
    </source>
</reference>